<feature type="chain" id="PRO_5038345866" description="Lipoprotein" evidence="1">
    <location>
        <begin position="20"/>
        <end position="160"/>
    </location>
</feature>
<dbReference type="AlphaFoldDB" id="R7G683"/>
<keyword evidence="1" id="KW-0732">Signal</keyword>
<accession>R7G683</accession>
<proteinExistence type="predicted"/>
<protein>
    <recommendedName>
        <fullName evidence="4">Lipoprotein</fullName>
    </recommendedName>
</protein>
<dbReference type="PROSITE" id="PS51257">
    <property type="entry name" value="PROKAR_LIPOPROTEIN"/>
    <property type="match status" value="1"/>
</dbReference>
<name>R7G683_9FIRM</name>
<evidence type="ECO:0000313" key="2">
    <source>
        <dbReference type="EMBL" id="CDE22924.1"/>
    </source>
</evidence>
<comment type="caution">
    <text evidence="2">The sequence shown here is derived from an EMBL/GenBank/DDBJ whole genome shotgun (WGS) entry which is preliminary data.</text>
</comment>
<gene>
    <name evidence="2" type="ORF">BN631_01400</name>
</gene>
<reference evidence="2" key="1">
    <citation type="submission" date="2012-11" db="EMBL/GenBank/DDBJ databases">
        <title>Dependencies among metagenomic species, viruses, plasmids and units of genetic variation.</title>
        <authorList>
            <person name="Nielsen H.B."/>
            <person name="Almeida M."/>
            <person name="Juncker A.S."/>
            <person name="Rasmussen S."/>
            <person name="Li J."/>
            <person name="Sunagawa S."/>
            <person name="Plichta D."/>
            <person name="Gautier L."/>
            <person name="Le Chatelier E."/>
            <person name="Peletier E."/>
            <person name="Bonde I."/>
            <person name="Nielsen T."/>
            <person name="Manichanh C."/>
            <person name="Arumugam M."/>
            <person name="Batto J."/>
            <person name="Santos M.B.Q.D."/>
            <person name="Blom N."/>
            <person name="Borruel N."/>
            <person name="Burgdorf K.S."/>
            <person name="Boumezbeur F."/>
            <person name="Casellas F."/>
            <person name="Dore J."/>
            <person name="Guarner F."/>
            <person name="Hansen T."/>
            <person name="Hildebrand F."/>
            <person name="Kaas R.S."/>
            <person name="Kennedy S."/>
            <person name="Kristiansen K."/>
            <person name="Kultima J.R."/>
            <person name="Leonard P."/>
            <person name="Levenez F."/>
            <person name="Lund O."/>
            <person name="Moumen B."/>
            <person name="Le Paslier D."/>
            <person name="Pons N."/>
            <person name="Pedersen O."/>
            <person name="Prifti E."/>
            <person name="Qin J."/>
            <person name="Raes J."/>
            <person name="Tap J."/>
            <person name="Tims S."/>
            <person name="Ussery D.W."/>
            <person name="Yamada T."/>
            <person name="MetaHit consortium"/>
            <person name="Renault P."/>
            <person name="Sicheritz-Ponten T."/>
            <person name="Bork P."/>
            <person name="Wang J."/>
            <person name="Brunak S."/>
            <person name="Ehrlich S.D."/>
        </authorList>
    </citation>
    <scope>NUCLEOTIDE SEQUENCE [LARGE SCALE GENOMIC DNA]</scope>
</reference>
<evidence type="ECO:0008006" key="4">
    <source>
        <dbReference type="Google" id="ProtNLM"/>
    </source>
</evidence>
<sequence length="160" mass="17016">MKKLLSCLALALVLTGCGGGGGEKAPEKVTKTCQLSAGEGIVVDVVGEAADEKSKVDVIHMKTNINFEDLGVSADAFKEVSDEQKQELTDQMKTTILTSMGIDESDGVTFVKNEFTDNGYELHATFDVDLLAKALGAEATDEINLEAFVEGMEESGMTCK</sequence>
<feature type="signal peptide" evidence="1">
    <location>
        <begin position="1"/>
        <end position="19"/>
    </location>
</feature>
<dbReference type="EMBL" id="CBIN010000172">
    <property type="protein sequence ID" value="CDE22924.1"/>
    <property type="molecule type" value="Genomic_DNA"/>
</dbReference>
<dbReference type="RefSeq" id="WP_022420672.1">
    <property type="nucleotide sequence ID" value="NZ_FR898593.1"/>
</dbReference>
<organism evidence="2 3">
    <name type="scientific">Amedibacillus dolichus CAG:375</name>
    <dbReference type="NCBI Taxonomy" id="1263076"/>
    <lineage>
        <taxon>Bacteria</taxon>
        <taxon>Bacillati</taxon>
        <taxon>Bacillota</taxon>
        <taxon>Erysipelotrichia</taxon>
        <taxon>Erysipelotrichales</taxon>
        <taxon>Erysipelotrichaceae</taxon>
        <taxon>Amedibacillus</taxon>
    </lineage>
</organism>
<evidence type="ECO:0000313" key="3">
    <source>
        <dbReference type="Proteomes" id="UP000018093"/>
    </source>
</evidence>
<dbReference type="Proteomes" id="UP000018093">
    <property type="component" value="Unassembled WGS sequence"/>
</dbReference>
<evidence type="ECO:0000256" key="1">
    <source>
        <dbReference type="SAM" id="SignalP"/>
    </source>
</evidence>